<evidence type="ECO:0000313" key="2">
    <source>
        <dbReference type="Proteomes" id="UP000472372"/>
    </source>
</evidence>
<name>A0A6S6W437_9PLEO</name>
<organism evidence="1 2">
    <name type="scientific">Pyrenophora teres f. teres</name>
    <dbReference type="NCBI Taxonomy" id="97479"/>
    <lineage>
        <taxon>Eukaryota</taxon>
        <taxon>Fungi</taxon>
        <taxon>Dikarya</taxon>
        <taxon>Ascomycota</taxon>
        <taxon>Pezizomycotina</taxon>
        <taxon>Dothideomycetes</taxon>
        <taxon>Pleosporomycetidae</taxon>
        <taxon>Pleosporales</taxon>
        <taxon>Pleosporineae</taxon>
        <taxon>Pleosporaceae</taxon>
        <taxon>Pyrenophora</taxon>
    </lineage>
</organism>
<proteinExistence type="predicted"/>
<evidence type="ECO:0000313" key="1">
    <source>
        <dbReference type="EMBL" id="CAE7174226.1"/>
    </source>
</evidence>
<sequence length="113" mass="12453">MSATSSSFPAIAKASLCDAFSPTASFASINCDTGAHSRVRRHQPPTTSHNWLQQALIGSFNARRSLNISKTRLVGQMHHLWVLPVDSLQTFLLGLVHVLASLHFAWVTKFQEP</sequence>
<dbReference type="Proteomes" id="UP000472372">
    <property type="component" value="Chromosome 5"/>
</dbReference>
<dbReference type="AlphaFoldDB" id="A0A6S6W437"/>
<protein>
    <submittedName>
        <fullName evidence="1">Uncharacterized protein</fullName>
    </submittedName>
</protein>
<gene>
    <name evidence="1" type="ORF">PTTW11_05593</name>
</gene>
<dbReference type="EMBL" id="HG992981">
    <property type="protein sequence ID" value="CAE7174226.1"/>
    <property type="molecule type" value="Genomic_DNA"/>
</dbReference>
<reference evidence="1" key="1">
    <citation type="submission" date="2021-02" db="EMBL/GenBank/DDBJ databases">
        <authorList>
            <person name="Syme A R."/>
            <person name="Syme A R."/>
            <person name="Moolhuijzen P."/>
        </authorList>
    </citation>
    <scope>NUCLEOTIDE SEQUENCE</scope>
    <source>
        <strain evidence="1">W1-1</strain>
    </source>
</reference>
<accession>A0A6S6W437</accession>